<keyword evidence="3" id="KW-1185">Reference proteome</keyword>
<evidence type="ECO:0000313" key="3">
    <source>
        <dbReference type="Proteomes" id="UP000479000"/>
    </source>
</evidence>
<dbReference type="AlphaFoldDB" id="A0A6H5GII1"/>
<gene>
    <name evidence="2" type="ORF">NTEN_LOCUS7366</name>
</gene>
<accession>A0A6H5GII1</accession>
<feature type="region of interest" description="Disordered" evidence="1">
    <location>
        <begin position="45"/>
        <end position="70"/>
    </location>
</feature>
<name>A0A6H5GII1_9HEMI</name>
<sequence>MVTFRVNKPRTTVDLERETGGRLKYSIKSVHMHDKRIGPRHLRRCFPQARSERGKRSLRRGGPSGLMNYG</sequence>
<protein>
    <submittedName>
        <fullName evidence="2">Uncharacterized protein</fullName>
    </submittedName>
</protein>
<proteinExistence type="predicted"/>
<evidence type="ECO:0000313" key="2">
    <source>
        <dbReference type="EMBL" id="CAB0001579.1"/>
    </source>
</evidence>
<dbReference type="Proteomes" id="UP000479000">
    <property type="component" value="Unassembled WGS sequence"/>
</dbReference>
<organism evidence="2 3">
    <name type="scientific">Nesidiocoris tenuis</name>
    <dbReference type="NCBI Taxonomy" id="355587"/>
    <lineage>
        <taxon>Eukaryota</taxon>
        <taxon>Metazoa</taxon>
        <taxon>Ecdysozoa</taxon>
        <taxon>Arthropoda</taxon>
        <taxon>Hexapoda</taxon>
        <taxon>Insecta</taxon>
        <taxon>Pterygota</taxon>
        <taxon>Neoptera</taxon>
        <taxon>Paraneoptera</taxon>
        <taxon>Hemiptera</taxon>
        <taxon>Heteroptera</taxon>
        <taxon>Panheteroptera</taxon>
        <taxon>Cimicomorpha</taxon>
        <taxon>Miridae</taxon>
        <taxon>Dicyphina</taxon>
        <taxon>Nesidiocoris</taxon>
    </lineage>
</organism>
<evidence type="ECO:0000256" key="1">
    <source>
        <dbReference type="SAM" id="MobiDB-lite"/>
    </source>
</evidence>
<dbReference type="EMBL" id="CADCXU010011149">
    <property type="protein sequence ID" value="CAB0001579.1"/>
    <property type="molecule type" value="Genomic_DNA"/>
</dbReference>
<reference evidence="2 3" key="1">
    <citation type="submission" date="2020-02" db="EMBL/GenBank/DDBJ databases">
        <authorList>
            <person name="Ferguson B K."/>
        </authorList>
    </citation>
    <scope>NUCLEOTIDE SEQUENCE [LARGE SCALE GENOMIC DNA]</scope>
</reference>